<dbReference type="Proteomes" id="UP000789366">
    <property type="component" value="Unassembled WGS sequence"/>
</dbReference>
<gene>
    <name evidence="1" type="ORF">SPELUC_LOCUS13004</name>
</gene>
<dbReference type="EMBL" id="CAJVPW010032770">
    <property type="protein sequence ID" value="CAG8729515.1"/>
    <property type="molecule type" value="Genomic_DNA"/>
</dbReference>
<organism evidence="1 2">
    <name type="scientific">Cetraspora pellucida</name>
    <dbReference type="NCBI Taxonomy" id="1433469"/>
    <lineage>
        <taxon>Eukaryota</taxon>
        <taxon>Fungi</taxon>
        <taxon>Fungi incertae sedis</taxon>
        <taxon>Mucoromycota</taxon>
        <taxon>Glomeromycotina</taxon>
        <taxon>Glomeromycetes</taxon>
        <taxon>Diversisporales</taxon>
        <taxon>Gigasporaceae</taxon>
        <taxon>Cetraspora</taxon>
    </lineage>
</organism>
<accession>A0ACA9PXL2</accession>
<keyword evidence="2" id="KW-1185">Reference proteome</keyword>
<proteinExistence type="predicted"/>
<feature type="non-terminal residue" evidence="1">
    <location>
        <position position="148"/>
    </location>
</feature>
<protein>
    <submittedName>
        <fullName evidence="1">12998_t:CDS:1</fullName>
    </submittedName>
</protein>
<name>A0ACA9PXL2_9GLOM</name>
<comment type="caution">
    <text evidence="1">The sequence shown here is derived from an EMBL/GenBank/DDBJ whole genome shotgun (WGS) entry which is preliminary data.</text>
</comment>
<evidence type="ECO:0000313" key="2">
    <source>
        <dbReference type="Proteomes" id="UP000789366"/>
    </source>
</evidence>
<evidence type="ECO:0000313" key="1">
    <source>
        <dbReference type="EMBL" id="CAG8729515.1"/>
    </source>
</evidence>
<reference evidence="1" key="1">
    <citation type="submission" date="2021-06" db="EMBL/GenBank/DDBJ databases">
        <authorList>
            <person name="Kallberg Y."/>
            <person name="Tangrot J."/>
            <person name="Rosling A."/>
        </authorList>
    </citation>
    <scope>NUCLEOTIDE SEQUENCE</scope>
    <source>
        <strain evidence="1">28 12/20/2015</strain>
    </source>
</reference>
<sequence length="148" mass="17367">MANLIIQSTKWSQRKYDQTNQRSYNLETLILCAINVTKEVMLLDFASSSRILLHKERHVPTKLCLKEDTYWQYEVKRRGRPSKNPKNNQKTSKKKSFINDKIKPYDIANDLLAAKSNATFGQLLQYSNQKRNLARALRRPPHTKKAYL</sequence>